<dbReference type="PANTHER" id="PTHR15321">
    <property type="entry name" value="TUMOR SUPPRESSOR P53-BINDING PROTEIN 1"/>
    <property type="match status" value="1"/>
</dbReference>
<dbReference type="GO" id="GO:0000077">
    <property type="term" value="P:DNA damage checkpoint signaling"/>
    <property type="evidence" value="ECO:0007669"/>
    <property type="project" value="TreeGrafter"/>
</dbReference>
<reference evidence="2" key="1">
    <citation type="journal article" date="2018" name="DNA Res.">
        <title>Multiple hybrid de novo genome assembly of finger millet, an orphan allotetraploid crop.</title>
        <authorList>
            <person name="Hatakeyama M."/>
            <person name="Aluri S."/>
            <person name="Balachadran M.T."/>
            <person name="Sivarajan S.R."/>
            <person name="Patrignani A."/>
            <person name="Gruter S."/>
            <person name="Poveda L."/>
            <person name="Shimizu-Inatsugi R."/>
            <person name="Baeten J."/>
            <person name="Francoijs K.J."/>
            <person name="Nataraja K.N."/>
            <person name="Reddy Y.A.N."/>
            <person name="Phadnis S."/>
            <person name="Ravikumar R.L."/>
            <person name="Schlapbach R."/>
            <person name="Sreeman S.M."/>
            <person name="Shimizu K.K."/>
        </authorList>
    </citation>
    <scope>NUCLEOTIDE SEQUENCE</scope>
</reference>
<dbReference type="GO" id="GO:0005634">
    <property type="term" value="C:nucleus"/>
    <property type="evidence" value="ECO:0007669"/>
    <property type="project" value="TreeGrafter"/>
</dbReference>
<dbReference type="AlphaFoldDB" id="A0AAV5CG68"/>
<feature type="compositionally biased region" description="Polar residues" evidence="1">
    <location>
        <begin position="262"/>
        <end position="273"/>
    </location>
</feature>
<name>A0AAV5CG68_ELECO</name>
<dbReference type="Proteomes" id="UP001054889">
    <property type="component" value="Unassembled WGS sequence"/>
</dbReference>
<dbReference type="GO" id="GO:0045944">
    <property type="term" value="P:positive regulation of transcription by RNA polymerase II"/>
    <property type="evidence" value="ECO:0007669"/>
    <property type="project" value="TreeGrafter"/>
</dbReference>
<evidence type="ECO:0000313" key="3">
    <source>
        <dbReference type="Proteomes" id="UP001054889"/>
    </source>
</evidence>
<sequence>MSICGYHSPRFSEDCMFIRGPSQEHQNCQNVVVNDGGYSGFILHLSGDEETVACTPISSNVQPFTLHLSSESDPELSPVEGNGNPQILNSGSCKGPLKGFYADDQEQEVDVVCQNQFGSKDPHNDLPDIFKAASKEINKPLDANKHNNVSGGMIDVRKLRNADVNEAIELSVAASEAMVIAEMMLHDIEPDKLAEAAFEAALHVKEARKQSFVEEEEHACGSSENGLDKTDWLAELDDNEMIDVFQDVGLSLVHITCSSQEDTTGNLKQQNLPRSRPPSVRDTHIIGNCSSEKDNKRWSSQNADSNDHVSDSLAISQSADVLPNEPKLCYNNFEGGGVAAQMNVGTKKIVKDLFQDETSFIPESISMEECRFTSGAASMEIIASSRGSFCYKTEVTPRRLLHQVSTAKFLYGCAIEAWTLNPYWLFDSVQAGVLLPPGK</sequence>
<dbReference type="EMBL" id="BQKI01000006">
    <property type="protein sequence ID" value="GJM97021.1"/>
    <property type="molecule type" value="Genomic_DNA"/>
</dbReference>
<proteinExistence type="predicted"/>
<dbReference type="GO" id="GO:0042393">
    <property type="term" value="F:histone binding"/>
    <property type="evidence" value="ECO:0007669"/>
    <property type="project" value="TreeGrafter"/>
</dbReference>
<reference evidence="2" key="2">
    <citation type="submission" date="2021-12" db="EMBL/GenBank/DDBJ databases">
        <title>Resequencing data analysis of finger millet.</title>
        <authorList>
            <person name="Hatakeyama M."/>
            <person name="Aluri S."/>
            <person name="Balachadran M.T."/>
            <person name="Sivarajan S.R."/>
            <person name="Poveda L."/>
            <person name="Shimizu-Inatsugi R."/>
            <person name="Schlapbach R."/>
            <person name="Sreeman S.M."/>
            <person name="Shimizu K.K."/>
        </authorList>
    </citation>
    <scope>NUCLEOTIDE SEQUENCE</scope>
</reference>
<comment type="caution">
    <text evidence="2">The sequence shown here is derived from an EMBL/GenBank/DDBJ whole genome shotgun (WGS) entry which is preliminary data.</text>
</comment>
<accession>A0AAV5CG68</accession>
<feature type="region of interest" description="Disordered" evidence="1">
    <location>
        <begin position="262"/>
        <end position="309"/>
    </location>
</feature>
<keyword evidence="3" id="KW-1185">Reference proteome</keyword>
<organism evidence="2 3">
    <name type="scientific">Eleusine coracana subsp. coracana</name>
    <dbReference type="NCBI Taxonomy" id="191504"/>
    <lineage>
        <taxon>Eukaryota</taxon>
        <taxon>Viridiplantae</taxon>
        <taxon>Streptophyta</taxon>
        <taxon>Embryophyta</taxon>
        <taxon>Tracheophyta</taxon>
        <taxon>Spermatophyta</taxon>
        <taxon>Magnoliopsida</taxon>
        <taxon>Liliopsida</taxon>
        <taxon>Poales</taxon>
        <taxon>Poaceae</taxon>
        <taxon>PACMAD clade</taxon>
        <taxon>Chloridoideae</taxon>
        <taxon>Cynodonteae</taxon>
        <taxon>Eleusininae</taxon>
        <taxon>Eleusine</taxon>
    </lineage>
</organism>
<dbReference type="PANTHER" id="PTHR15321:SF3">
    <property type="entry name" value="TP53-BINDING PROTEIN 1"/>
    <property type="match status" value="1"/>
</dbReference>
<protein>
    <submittedName>
        <fullName evidence="2">Uncharacterized protein</fullName>
    </submittedName>
</protein>
<evidence type="ECO:0000313" key="2">
    <source>
        <dbReference type="EMBL" id="GJM97021.1"/>
    </source>
</evidence>
<dbReference type="InterPro" id="IPR047252">
    <property type="entry name" value="TP53BP1-like"/>
</dbReference>
<evidence type="ECO:0000256" key="1">
    <source>
        <dbReference type="SAM" id="MobiDB-lite"/>
    </source>
</evidence>
<gene>
    <name evidence="2" type="primary">ga13914</name>
    <name evidence="2" type="ORF">PR202_ga13914</name>
</gene>